<dbReference type="Proteomes" id="UP001204814">
    <property type="component" value="Unassembled WGS sequence"/>
</dbReference>
<evidence type="ECO:0000256" key="1">
    <source>
        <dbReference type="SAM" id="Phobius"/>
    </source>
</evidence>
<sequence length="70" mass="8567">MKEKKDRILFNYFIIGFEIFIFICLEGMIYPVRNTDEYYWGGYQYFSFICLVLLIMIIYKIVQTISLKKE</sequence>
<evidence type="ECO:0000313" key="2">
    <source>
        <dbReference type="EMBL" id="MCQ5062777.1"/>
    </source>
</evidence>
<gene>
    <name evidence="2" type="ORF">NE542_13210</name>
</gene>
<comment type="caution">
    <text evidence="2">The sequence shown here is derived from an EMBL/GenBank/DDBJ whole genome shotgun (WGS) entry which is preliminary data.</text>
</comment>
<dbReference type="RefSeq" id="WP_147337937.1">
    <property type="nucleotide sequence ID" value="NZ_DBGCSN010000154.1"/>
</dbReference>
<name>A0AAP2XPP1_9FIRM</name>
<dbReference type="AlphaFoldDB" id="A0AAP2XPP1"/>
<keyword evidence="1" id="KW-0812">Transmembrane</keyword>
<keyword evidence="1" id="KW-0472">Membrane</keyword>
<keyword evidence="1" id="KW-1133">Transmembrane helix</keyword>
<accession>A0AAP2XPP1</accession>
<protein>
    <submittedName>
        <fullName evidence="2">Uncharacterized protein</fullName>
    </submittedName>
</protein>
<feature type="transmembrane region" description="Helical" evidence="1">
    <location>
        <begin position="12"/>
        <end position="30"/>
    </location>
</feature>
<organism evidence="2 3">
    <name type="scientific">Faecalibacillus intestinalis</name>
    <dbReference type="NCBI Taxonomy" id="1982626"/>
    <lineage>
        <taxon>Bacteria</taxon>
        <taxon>Bacillati</taxon>
        <taxon>Bacillota</taxon>
        <taxon>Erysipelotrichia</taxon>
        <taxon>Erysipelotrichales</taxon>
        <taxon>Coprobacillaceae</taxon>
        <taxon>Faecalibacillus</taxon>
    </lineage>
</organism>
<evidence type="ECO:0000313" key="3">
    <source>
        <dbReference type="Proteomes" id="UP001204814"/>
    </source>
</evidence>
<reference evidence="2" key="1">
    <citation type="submission" date="2022-06" db="EMBL/GenBank/DDBJ databases">
        <title>Isolation of gut microbiota from human fecal samples.</title>
        <authorList>
            <person name="Pamer E.G."/>
            <person name="Barat B."/>
            <person name="Waligurski E."/>
            <person name="Medina S."/>
            <person name="Paddock L."/>
            <person name="Mostad J."/>
        </authorList>
    </citation>
    <scope>NUCLEOTIDE SEQUENCE</scope>
    <source>
        <strain evidence="2">DFI.6.24</strain>
    </source>
</reference>
<dbReference type="EMBL" id="JANGBO010000019">
    <property type="protein sequence ID" value="MCQ5062777.1"/>
    <property type="molecule type" value="Genomic_DNA"/>
</dbReference>
<feature type="transmembrane region" description="Helical" evidence="1">
    <location>
        <begin position="42"/>
        <end position="62"/>
    </location>
</feature>
<proteinExistence type="predicted"/>